<feature type="domain" description="Hedgehog protein Hint" evidence="1">
    <location>
        <begin position="3"/>
        <end position="105"/>
    </location>
</feature>
<dbReference type="InterPro" id="IPR001767">
    <property type="entry name" value="Hedgehog_Hint"/>
</dbReference>
<gene>
    <name evidence="2" type="ORF">Cvel_8535</name>
</gene>
<dbReference type="Pfam" id="PF01079">
    <property type="entry name" value="Hint"/>
    <property type="match status" value="1"/>
</dbReference>
<organism evidence="2">
    <name type="scientific">Chromera velia CCMP2878</name>
    <dbReference type="NCBI Taxonomy" id="1169474"/>
    <lineage>
        <taxon>Eukaryota</taxon>
        <taxon>Sar</taxon>
        <taxon>Alveolata</taxon>
        <taxon>Colpodellida</taxon>
        <taxon>Chromeraceae</taxon>
        <taxon>Chromera</taxon>
    </lineage>
</organism>
<reference evidence="2" key="1">
    <citation type="submission" date="2014-11" db="EMBL/GenBank/DDBJ databases">
        <authorList>
            <person name="Otto D Thomas"/>
            <person name="Naeem Raeece"/>
        </authorList>
    </citation>
    <scope>NUCLEOTIDE SEQUENCE</scope>
</reference>
<dbReference type="InterPro" id="IPR036844">
    <property type="entry name" value="Hint_dom_sf"/>
</dbReference>
<name>A0A0G4HTT7_9ALVE</name>
<evidence type="ECO:0000313" key="2">
    <source>
        <dbReference type="EMBL" id="CEM47846.1"/>
    </source>
</evidence>
<proteinExistence type="predicted"/>
<dbReference type="EMBL" id="CDMZ01003861">
    <property type="protein sequence ID" value="CEM47846.1"/>
    <property type="molecule type" value="Genomic_DNA"/>
</dbReference>
<dbReference type="VEuPathDB" id="CryptoDB:Cvel_8535"/>
<protein>
    <recommendedName>
        <fullName evidence="1">Hedgehog protein Hint domain-containing protein</fullName>
    </recommendedName>
</protein>
<dbReference type="AlphaFoldDB" id="A0A0G4HTT7"/>
<accession>A0A0G4HTT7</accession>
<dbReference type="PhylomeDB" id="A0A0G4HTT7"/>
<dbReference type="Gene3D" id="2.170.16.10">
    <property type="entry name" value="Hedgehog/Intein (Hint) domain"/>
    <property type="match status" value="1"/>
</dbReference>
<dbReference type="SUPFAM" id="SSF51294">
    <property type="entry name" value="Hedgehog/intein (Hint) domain"/>
    <property type="match status" value="1"/>
</dbReference>
<evidence type="ECO:0000259" key="1">
    <source>
        <dbReference type="Pfam" id="PF01079"/>
    </source>
</evidence>
<dbReference type="GO" id="GO:0016540">
    <property type="term" value="P:protein autoprocessing"/>
    <property type="evidence" value="ECO:0007669"/>
    <property type="project" value="InterPro"/>
</dbReference>
<sequence>MSSGHILSLTGTHFVNVRKGNHSPEAIIRSEQVEVGDGMWVIAPNGARIPATVVKTETVTNAEGLFAPVPLTASRIVVDGVEASTWGAFVSFGLFHETLAPTVYASLRAAILRPLFALANVLEGPELMARGVAAIWGDGSGVMSADAALSSACGQECLQASVLLLSLVWFAGVGKKKQAA</sequence>